<dbReference type="SUPFAM" id="SSF88659">
    <property type="entry name" value="Sigma3 and sigma4 domains of RNA polymerase sigma factors"/>
    <property type="match status" value="1"/>
</dbReference>
<dbReference type="PANTHER" id="PTHR43133:SF52">
    <property type="entry name" value="ECF RNA POLYMERASE SIGMA FACTOR SIGL"/>
    <property type="match status" value="1"/>
</dbReference>
<dbReference type="Pfam" id="PF04545">
    <property type="entry name" value="Sigma70_r4"/>
    <property type="match status" value="1"/>
</dbReference>
<keyword evidence="4" id="KW-0238">DNA-binding</keyword>
<keyword evidence="2" id="KW-0805">Transcription regulation</keyword>
<comment type="similarity">
    <text evidence="1">Belongs to the sigma-70 factor family. ECF subfamily.</text>
</comment>
<evidence type="ECO:0000256" key="2">
    <source>
        <dbReference type="ARBA" id="ARBA00023015"/>
    </source>
</evidence>
<evidence type="ECO:0000256" key="4">
    <source>
        <dbReference type="ARBA" id="ARBA00023125"/>
    </source>
</evidence>
<name>A0ABT0YCF6_9ACTN</name>
<reference evidence="8 9" key="1">
    <citation type="submission" date="2022-06" db="EMBL/GenBank/DDBJ databases">
        <title>Actinoplanes abujensis sp. nov., isolated from Nigerian arid soil.</title>
        <authorList>
            <person name="Ding P."/>
        </authorList>
    </citation>
    <scope>NUCLEOTIDE SEQUENCE [LARGE SCALE GENOMIC DNA]</scope>
    <source>
        <strain evidence="9">TRM88002</strain>
    </source>
</reference>
<dbReference type="Pfam" id="PF04542">
    <property type="entry name" value="Sigma70_r2"/>
    <property type="match status" value="1"/>
</dbReference>
<feature type="domain" description="RNA polymerase sigma-70 region 4" evidence="7">
    <location>
        <begin position="122"/>
        <end position="168"/>
    </location>
</feature>
<dbReference type="EMBL" id="JAMQOL010000059">
    <property type="protein sequence ID" value="MCM4083435.1"/>
    <property type="molecule type" value="Genomic_DNA"/>
</dbReference>
<dbReference type="Gene3D" id="1.10.1740.10">
    <property type="match status" value="1"/>
</dbReference>
<dbReference type="Proteomes" id="UP001523216">
    <property type="component" value="Unassembled WGS sequence"/>
</dbReference>
<dbReference type="InterPro" id="IPR013324">
    <property type="entry name" value="RNA_pol_sigma_r3/r4-like"/>
</dbReference>
<proteinExistence type="inferred from homology"/>
<gene>
    <name evidence="8" type="ORF">LXN57_38395</name>
</gene>
<dbReference type="SUPFAM" id="SSF88946">
    <property type="entry name" value="Sigma2 domain of RNA polymerase sigma factors"/>
    <property type="match status" value="1"/>
</dbReference>
<dbReference type="InterPro" id="IPR039425">
    <property type="entry name" value="RNA_pol_sigma-70-like"/>
</dbReference>
<dbReference type="CDD" id="cd06171">
    <property type="entry name" value="Sigma70_r4"/>
    <property type="match status" value="1"/>
</dbReference>
<evidence type="ECO:0000259" key="6">
    <source>
        <dbReference type="Pfam" id="PF04542"/>
    </source>
</evidence>
<evidence type="ECO:0000256" key="3">
    <source>
        <dbReference type="ARBA" id="ARBA00023082"/>
    </source>
</evidence>
<evidence type="ECO:0000256" key="1">
    <source>
        <dbReference type="ARBA" id="ARBA00010641"/>
    </source>
</evidence>
<dbReference type="NCBIfam" id="TIGR02937">
    <property type="entry name" value="sigma70-ECF"/>
    <property type="match status" value="1"/>
</dbReference>
<dbReference type="Gene3D" id="1.10.10.10">
    <property type="entry name" value="Winged helix-like DNA-binding domain superfamily/Winged helix DNA-binding domain"/>
    <property type="match status" value="1"/>
</dbReference>
<dbReference type="InterPro" id="IPR007627">
    <property type="entry name" value="RNA_pol_sigma70_r2"/>
</dbReference>
<accession>A0ABT0YCF6</accession>
<evidence type="ECO:0000313" key="8">
    <source>
        <dbReference type="EMBL" id="MCM4083435.1"/>
    </source>
</evidence>
<keyword evidence="9" id="KW-1185">Reference proteome</keyword>
<evidence type="ECO:0000256" key="5">
    <source>
        <dbReference type="ARBA" id="ARBA00023163"/>
    </source>
</evidence>
<keyword evidence="3" id="KW-0731">Sigma factor</keyword>
<dbReference type="PANTHER" id="PTHR43133">
    <property type="entry name" value="RNA POLYMERASE ECF-TYPE SIGMA FACTO"/>
    <property type="match status" value="1"/>
</dbReference>
<dbReference type="InterPro" id="IPR036388">
    <property type="entry name" value="WH-like_DNA-bd_sf"/>
</dbReference>
<organism evidence="8 9">
    <name type="scientific">Paractinoplanes hotanensis</name>
    <dbReference type="NCBI Taxonomy" id="2906497"/>
    <lineage>
        <taxon>Bacteria</taxon>
        <taxon>Bacillati</taxon>
        <taxon>Actinomycetota</taxon>
        <taxon>Actinomycetes</taxon>
        <taxon>Micromonosporales</taxon>
        <taxon>Micromonosporaceae</taxon>
        <taxon>Paractinoplanes</taxon>
    </lineage>
</organism>
<dbReference type="InterPro" id="IPR013325">
    <property type="entry name" value="RNA_pol_sigma_r2"/>
</dbReference>
<dbReference type="InterPro" id="IPR007630">
    <property type="entry name" value="RNA_pol_sigma70_r4"/>
</dbReference>
<sequence length="174" mass="19729">MTCTATETDADNRIRELLAEHGAPLARFVQRLTPINRQAAEDVLQETMVRAWRNLDSLPPQEDGRNRRWLFTVARRLVIDEARRRQVRPVEVTANPDLEYAVLGDETADKAIANDALRQAVGRLSNTHRQALYEVYFRDRSVEAVAADLNIPVGTVRSRIHYALRTIRAAVSEG</sequence>
<protein>
    <submittedName>
        <fullName evidence="8">Sigma-70 family RNA polymerase sigma factor</fullName>
    </submittedName>
</protein>
<evidence type="ECO:0000313" key="9">
    <source>
        <dbReference type="Proteomes" id="UP001523216"/>
    </source>
</evidence>
<feature type="domain" description="RNA polymerase sigma-70 region 2" evidence="6">
    <location>
        <begin position="18"/>
        <end position="86"/>
    </location>
</feature>
<evidence type="ECO:0000259" key="7">
    <source>
        <dbReference type="Pfam" id="PF04545"/>
    </source>
</evidence>
<keyword evidence="5" id="KW-0804">Transcription</keyword>
<dbReference type="InterPro" id="IPR014284">
    <property type="entry name" value="RNA_pol_sigma-70_dom"/>
</dbReference>
<dbReference type="RefSeq" id="WP_251803135.1">
    <property type="nucleotide sequence ID" value="NZ_JAMQOL010000059.1"/>
</dbReference>
<comment type="caution">
    <text evidence="8">The sequence shown here is derived from an EMBL/GenBank/DDBJ whole genome shotgun (WGS) entry which is preliminary data.</text>
</comment>